<evidence type="ECO:0000256" key="2">
    <source>
        <dbReference type="ARBA" id="ARBA00001946"/>
    </source>
</evidence>
<evidence type="ECO:0000256" key="1">
    <source>
        <dbReference type="ARBA" id="ARBA00001936"/>
    </source>
</evidence>
<dbReference type="GO" id="GO:0009117">
    <property type="term" value="P:nucleotide metabolic process"/>
    <property type="evidence" value="ECO:0007669"/>
    <property type="project" value="UniProtKB-KW"/>
</dbReference>
<dbReference type="AlphaFoldDB" id="A0A162K494"/>
<evidence type="ECO:0000256" key="8">
    <source>
        <dbReference type="ARBA" id="ARBA00023211"/>
    </source>
</evidence>
<dbReference type="EMBL" id="AZHF01000003">
    <property type="protein sequence ID" value="OAA77752.1"/>
    <property type="molecule type" value="Genomic_DNA"/>
</dbReference>
<comment type="cofactor">
    <cofactor evidence="1">
        <name>Mn(2+)</name>
        <dbReference type="ChEBI" id="CHEBI:29035"/>
    </cofactor>
</comment>
<dbReference type="Proteomes" id="UP000076881">
    <property type="component" value="Unassembled WGS sequence"/>
</dbReference>
<dbReference type="PANTHER" id="PTHR34699">
    <property type="match status" value="1"/>
</dbReference>
<dbReference type="Pfam" id="PF01931">
    <property type="entry name" value="NTPase_I-T"/>
    <property type="match status" value="1"/>
</dbReference>
<evidence type="ECO:0000256" key="5">
    <source>
        <dbReference type="ARBA" id="ARBA00022801"/>
    </source>
</evidence>
<keyword evidence="4" id="KW-0547">Nucleotide-binding</keyword>
<evidence type="ECO:0000259" key="12">
    <source>
        <dbReference type="Pfam" id="PF01931"/>
    </source>
</evidence>
<dbReference type="InterPro" id="IPR029001">
    <property type="entry name" value="ITPase-like_fam"/>
</dbReference>
<evidence type="ECO:0000256" key="7">
    <source>
        <dbReference type="ARBA" id="ARBA00023080"/>
    </source>
</evidence>
<accession>A0A162K494</accession>
<evidence type="ECO:0000256" key="3">
    <source>
        <dbReference type="ARBA" id="ARBA00022723"/>
    </source>
</evidence>
<dbReference type="GO" id="GO:0000166">
    <property type="term" value="F:nucleotide binding"/>
    <property type="evidence" value="ECO:0007669"/>
    <property type="project" value="UniProtKB-KW"/>
</dbReference>
<dbReference type="STRING" id="1081108.A0A162K494"/>
<dbReference type="InterPro" id="IPR050299">
    <property type="entry name" value="YjjX_NTPase"/>
</dbReference>
<dbReference type="GO" id="GO:0046872">
    <property type="term" value="F:metal ion binding"/>
    <property type="evidence" value="ECO:0007669"/>
    <property type="project" value="UniProtKB-KW"/>
</dbReference>
<comment type="caution">
    <text evidence="13">The sequence shown here is derived from an EMBL/GenBank/DDBJ whole genome shotgun (WGS) entry which is preliminary data.</text>
</comment>
<comment type="catalytic activity">
    <reaction evidence="10">
        <text>ITP + H2O = IDP + phosphate + H(+)</text>
        <dbReference type="Rhea" id="RHEA:28330"/>
        <dbReference type="ChEBI" id="CHEBI:15377"/>
        <dbReference type="ChEBI" id="CHEBI:15378"/>
        <dbReference type="ChEBI" id="CHEBI:43474"/>
        <dbReference type="ChEBI" id="CHEBI:58280"/>
        <dbReference type="ChEBI" id="CHEBI:61402"/>
        <dbReference type="EC" id="3.6.1.73"/>
    </reaction>
</comment>
<evidence type="ECO:0000256" key="11">
    <source>
        <dbReference type="ARBA" id="ARBA00048781"/>
    </source>
</evidence>
<evidence type="ECO:0000256" key="9">
    <source>
        <dbReference type="ARBA" id="ARBA00038901"/>
    </source>
</evidence>
<dbReference type="OrthoDB" id="300709at2759"/>
<dbReference type="InterPro" id="IPR026533">
    <property type="entry name" value="NTPase/PRRC1"/>
</dbReference>
<keyword evidence="7" id="KW-0546">Nucleotide metabolism</keyword>
<evidence type="ECO:0000256" key="4">
    <source>
        <dbReference type="ARBA" id="ARBA00022741"/>
    </source>
</evidence>
<dbReference type="SUPFAM" id="SSF52972">
    <property type="entry name" value="ITPase-like"/>
    <property type="match status" value="1"/>
</dbReference>
<evidence type="ECO:0000313" key="14">
    <source>
        <dbReference type="Proteomes" id="UP000076881"/>
    </source>
</evidence>
<keyword evidence="3" id="KW-0479">Metal-binding</keyword>
<keyword evidence="8" id="KW-0464">Manganese</keyword>
<gene>
    <name evidence="13" type="ORF">LEL_04575</name>
</gene>
<dbReference type="GO" id="GO:0103023">
    <property type="term" value="F:ITPase activity"/>
    <property type="evidence" value="ECO:0007669"/>
    <property type="project" value="UniProtKB-EC"/>
</dbReference>
<keyword evidence="5" id="KW-0378">Hydrolase</keyword>
<dbReference type="PANTHER" id="PTHR34699:SF2">
    <property type="entry name" value="NON-CANONICAL PURINE NTP PHOSPHATASE_PRRC1 DOMAIN-CONTAINING PROTEIN"/>
    <property type="match status" value="1"/>
</dbReference>
<dbReference type="InterPro" id="IPR002786">
    <property type="entry name" value="Non_canon_purine_NTPase"/>
</dbReference>
<dbReference type="NCBIfam" id="NF003459">
    <property type="entry name" value="PRK05074.1"/>
    <property type="match status" value="1"/>
</dbReference>
<dbReference type="Gene3D" id="3.90.950.10">
    <property type="match status" value="1"/>
</dbReference>
<evidence type="ECO:0000313" key="13">
    <source>
        <dbReference type="EMBL" id="OAA77752.1"/>
    </source>
</evidence>
<evidence type="ECO:0000256" key="10">
    <source>
        <dbReference type="ARBA" id="ARBA00048174"/>
    </source>
</evidence>
<protein>
    <recommendedName>
        <fullName evidence="9">inosine/xanthosine triphosphatase</fullName>
        <ecNumber evidence="9">3.6.1.73</ecNumber>
    </recommendedName>
</protein>
<sequence>MAETIDRTVIVASTNPLKLQAAQDGFTRMFPDGNFTFHGRSVGSGVPDQPLTDQETLQGALNRARNAQRLEPAATYWIGLEGGVHTVDGETQAFAWIVVLGRDGAMGRARTGTFFLPQETTKLLRSGLELGDADNRLYNKTNSKHQTGTVGILTGDLITRRSYYAEAVVLALIPFRNTQLAFGKEQAGDGSAPDQPLALDE</sequence>
<reference evidence="13 14" key="1">
    <citation type="journal article" date="2016" name="Genome Biol. Evol.">
        <title>Divergent and convergent evolution of fungal pathogenicity.</title>
        <authorList>
            <person name="Shang Y."/>
            <person name="Xiao G."/>
            <person name="Zheng P."/>
            <person name="Cen K."/>
            <person name="Zhan S."/>
            <person name="Wang C."/>
        </authorList>
    </citation>
    <scope>NUCLEOTIDE SEQUENCE [LARGE SCALE GENOMIC DNA]</scope>
    <source>
        <strain evidence="13 14">RCEF 1005</strain>
    </source>
</reference>
<evidence type="ECO:0000256" key="6">
    <source>
        <dbReference type="ARBA" id="ARBA00022842"/>
    </source>
</evidence>
<keyword evidence="14" id="KW-1185">Reference proteome</keyword>
<dbReference type="EC" id="3.6.1.73" evidence="9"/>
<dbReference type="FunFam" id="3.90.950.10:FF:000002">
    <property type="entry name" value="Inosine/xanthosine triphosphatase"/>
    <property type="match status" value="1"/>
</dbReference>
<comment type="catalytic activity">
    <reaction evidence="11">
        <text>XTP + H2O = XDP + phosphate + H(+)</text>
        <dbReference type="Rhea" id="RHEA:28406"/>
        <dbReference type="ChEBI" id="CHEBI:15377"/>
        <dbReference type="ChEBI" id="CHEBI:15378"/>
        <dbReference type="ChEBI" id="CHEBI:43474"/>
        <dbReference type="ChEBI" id="CHEBI:59884"/>
        <dbReference type="ChEBI" id="CHEBI:61314"/>
        <dbReference type="EC" id="3.6.1.73"/>
    </reaction>
</comment>
<keyword evidence="6" id="KW-0460">Magnesium</keyword>
<comment type="cofactor">
    <cofactor evidence="2">
        <name>Mg(2+)</name>
        <dbReference type="ChEBI" id="CHEBI:18420"/>
    </cofactor>
</comment>
<organism evidence="13 14">
    <name type="scientific">Akanthomyces lecanii RCEF 1005</name>
    <dbReference type="NCBI Taxonomy" id="1081108"/>
    <lineage>
        <taxon>Eukaryota</taxon>
        <taxon>Fungi</taxon>
        <taxon>Dikarya</taxon>
        <taxon>Ascomycota</taxon>
        <taxon>Pezizomycotina</taxon>
        <taxon>Sordariomycetes</taxon>
        <taxon>Hypocreomycetidae</taxon>
        <taxon>Hypocreales</taxon>
        <taxon>Cordycipitaceae</taxon>
        <taxon>Akanthomyces</taxon>
        <taxon>Cordyceps confragosa</taxon>
    </lineage>
</organism>
<dbReference type="GO" id="GO:0006772">
    <property type="term" value="P:thiamine metabolic process"/>
    <property type="evidence" value="ECO:0007669"/>
    <property type="project" value="TreeGrafter"/>
</dbReference>
<name>A0A162K494_CORDF</name>
<dbReference type="HAMAP" id="MF_00648">
    <property type="entry name" value="Non_canon_purine_NTPase_YjjX"/>
    <property type="match status" value="1"/>
</dbReference>
<proteinExistence type="inferred from homology"/>
<feature type="domain" description="Non-canonical purine NTP phosphatase/PRRC1" evidence="12">
    <location>
        <begin position="12"/>
        <end position="175"/>
    </location>
</feature>